<dbReference type="Proteomes" id="UP000275078">
    <property type="component" value="Unassembled WGS sequence"/>
</dbReference>
<accession>A0A3N4IEZ1</accession>
<keyword evidence="2" id="KW-1185">Reference proteome</keyword>
<dbReference type="AlphaFoldDB" id="A0A3N4IEZ1"/>
<evidence type="ECO:0000313" key="2">
    <source>
        <dbReference type="Proteomes" id="UP000275078"/>
    </source>
</evidence>
<gene>
    <name evidence="1" type="ORF">BJ508DRAFT_41993</name>
</gene>
<reference evidence="1 2" key="1">
    <citation type="journal article" date="2018" name="Nat. Ecol. Evol.">
        <title>Pezizomycetes genomes reveal the molecular basis of ectomycorrhizal truffle lifestyle.</title>
        <authorList>
            <person name="Murat C."/>
            <person name="Payen T."/>
            <person name="Noel B."/>
            <person name="Kuo A."/>
            <person name="Morin E."/>
            <person name="Chen J."/>
            <person name="Kohler A."/>
            <person name="Krizsan K."/>
            <person name="Balestrini R."/>
            <person name="Da Silva C."/>
            <person name="Montanini B."/>
            <person name="Hainaut M."/>
            <person name="Levati E."/>
            <person name="Barry K.W."/>
            <person name="Belfiori B."/>
            <person name="Cichocki N."/>
            <person name="Clum A."/>
            <person name="Dockter R.B."/>
            <person name="Fauchery L."/>
            <person name="Guy J."/>
            <person name="Iotti M."/>
            <person name="Le Tacon F."/>
            <person name="Lindquist E.A."/>
            <person name="Lipzen A."/>
            <person name="Malagnac F."/>
            <person name="Mello A."/>
            <person name="Molinier V."/>
            <person name="Miyauchi S."/>
            <person name="Poulain J."/>
            <person name="Riccioni C."/>
            <person name="Rubini A."/>
            <person name="Sitrit Y."/>
            <person name="Splivallo R."/>
            <person name="Traeger S."/>
            <person name="Wang M."/>
            <person name="Zifcakova L."/>
            <person name="Wipf D."/>
            <person name="Zambonelli A."/>
            <person name="Paolocci F."/>
            <person name="Nowrousian M."/>
            <person name="Ottonello S."/>
            <person name="Baldrian P."/>
            <person name="Spatafora J.W."/>
            <person name="Henrissat B."/>
            <person name="Nagy L.G."/>
            <person name="Aury J.M."/>
            <person name="Wincker P."/>
            <person name="Grigoriev I.V."/>
            <person name="Bonfante P."/>
            <person name="Martin F.M."/>
        </authorList>
    </citation>
    <scope>NUCLEOTIDE SEQUENCE [LARGE SCALE GENOMIC DNA]</scope>
    <source>
        <strain evidence="1 2">RN42</strain>
    </source>
</reference>
<name>A0A3N4IEZ1_ASCIM</name>
<sequence>MQRLLQFILLYITHPRCRRATHLGSRKCQRQIKISCLIKASSTGRRVYGGCVQDLKIRFDHLEDDLTAWQDSTRQPYCKRLMPTEVQRLS</sequence>
<organism evidence="1 2">
    <name type="scientific">Ascobolus immersus RN42</name>
    <dbReference type="NCBI Taxonomy" id="1160509"/>
    <lineage>
        <taxon>Eukaryota</taxon>
        <taxon>Fungi</taxon>
        <taxon>Dikarya</taxon>
        <taxon>Ascomycota</taxon>
        <taxon>Pezizomycotina</taxon>
        <taxon>Pezizomycetes</taxon>
        <taxon>Pezizales</taxon>
        <taxon>Ascobolaceae</taxon>
        <taxon>Ascobolus</taxon>
    </lineage>
</organism>
<dbReference type="EMBL" id="ML119660">
    <property type="protein sequence ID" value="RPA84166.1"/>
    <property type="molecule type" value="Genomic_DNA"/>
</dbReference>
<evidence type="ECO:0000313" key="1">
    <source>
        <dbReference type="EMBL" id="RPA84166.1"/>
    </source>
</evidence>
<protein>
    <submittedName>
        <fullName evidence="1">Uncharacterized protein</fullName>
    </submittedName>
</protein>
<proteinExistence type="predicted"/>